<dbReference type="InterPro" id="IPR011662">
    <property type="entry name" value="Secretin/TonB_short_N"/>
</dbReference>
<keyword evidence="2" id="KW-0472">Membrane</keyword>
<dbReference type="Proteomes" id="UP001156903">
    <property type="component" value="Unassembled WGS sequence"/>
</dbReference>
<name>A0ABQ6C8B1_9BURK</name>
<dbReference type="SMART" id="SM00965">
    <property type="entry name" value="STN"/>
    <property type="match status" value="1"/>
</dbReference>
<sequence>MGQSQWGGKAGPVTRWMGSGLVSAAVAAGLGLCAWPAVAQGASASQPMQPEPAMERRVQVSIPSQPLLAALRAFGLQTQSQVLFPDDVPGGDQRSAAVHGVYEPREALERMLAPTRVVITAARPGAFALKAVASLTRDGSGPRMQPVALRP</sequence>
<reference evidence="6" key="1">
    <citation type="journal article" date="2019" name="Int. J. Syst. Evol. Microbiol.">
        <title>The Global Catalogue of Microorganisms (GCM) 10K type strain sequencing project: providing services to taxonomists for standard genome sequencing and annotation.</title>
        <authorList>
            <consortium name="The Broad Institute Genomics Platform"/>
            <consortium name="The Broad Institute Genome Sequencing Center for Infectious Disease"/>
            <person name="Wu L."/>
            <person name="Ma J."/>
        </authorList>
    </citation>
    <scope>NUCLEOTIDE SEQUENCE [LARGE SCALE GENOMIC DNA]</scope>
    <source>
        <strain evidence="6">NBRC 109341</strain>
    </source>
</reference>
<evidence type="ECO:0000256" key="3">
    <source>
        <dbReference type="ARBA" id="ARBA00023237"/>
    </source>
</evidence>
<proteinExistence type="predicted"/>
<keyword evidence="1" id="KW-0813">Transport</keyword>
<dbReference type="Gene3D" id="3.55.50.30">
    <property type="match status" value="1"/>
</dbReference>
<keyword evidence="3" id="KW-0998">Cell outer membrane</keyword>
<gene>
    <name evidence="5" type="ORF">GCM10007935_39540</name>
</gene>
<evidence type="ECO:0000256" key="1">
    <source>
        <dbReference type="ARBA" id="ARBA00022448"/>
    </source>
</evidence>
<evidence type="ECO:0000313" key="6">
    <source>
        <dbReference type="Proteomes" id="UP001156903"/>
    </source>
</evidence>
<feature type="domain" description="Secretin/TonB short N-terminal" evidence="4">
    <location>
        <begin position="80"/>
        <end position="132"/>
    </location>
</feature>
<accession>A0ABQ6C8B1</accession>
<protein>
    <recommendedName>
        <fullName evidence="4">Secretin/TonB short N-terminal domain-containing protein</fullName>
    </recommendedName>
</protein>
<evidence type="ECO:0000256" key="2">
    <source>
        <dbReference type="ARBA" id="ARBA00023136"/>
    </source>
</evidence>
<keyword evidence="6" id="KW-1185">Reference proteome</keyword>
<evidence type="ECO:0000313" key="5">
    <source>
        <dbReference type="EMBL" id="GLS16513.1"/>
    </source>
</evidence>
<dbReference type="EMBL" id="BSPB01000061">
    <property type="protein sequence ID" value="GLS16513.1"/>
    <property type="molecule type" value="Genomic_DNA"/>
</dbReference>
<organism evidence="5 6">
    <name type="scientific">Hydrogenophaga electricum</name>
    <dbReference type="NCBI Taxonomy" id="1230953"/>
    <lineage>
        <taxon>Bacteria</taxon>
        <taxon>Pseudomonadati</taxon>
        <taxon>Pseudomonadota</taxon>
        <taxon>Betaproteobacteria</taxon>
        <taxon>Burkholderiales</taxon>
        <taxon>Comamonadaceae</taxon>
        <taxon>Hydrogenophaga</taxon>
    </lineage>
</organism>
<evidence type="ECO:0000259" key="4">
    <source>
        <dbReference type="SMART" id="SM00965"/>
    </source>
</evidence>
<comment type="caution">
    <text evidence="5">The sequence shown here is derived from an EMBL/GenBank/DDBJ whole genome shotgun (WGS) entry which is preliminary data.</text>
</comment>